<keyword evidence="1" id="KW-0805">Transcription regulation</keyword>
<dbReference type="GO" id="GO:0003677">
    <property type="term" value="F:DNA binding"/>
    <property type="evidence" value="ECO:0007669"/>
    <property type="project" value="UniProtKB-KW"/>
</dbReference>
<feature type="domain" description="HTH rpiR-type" evidence="4">
    <location>
        <begin position="1"/>
        <end position="77"/>
    </location>
</feature>
<accession>A0A9E7ZKY3</accession>
<name>A0A9E7ZKY3_9HYPH</name>
<dbReference type="InterPro" id="IPR009057">
    <property type="entry name" value="Homeodomain-like_sf"/>
</dbReference>
<reference evidence="6" key="1">
    <citation type="submission" date="2022-08" db="EMBL/GenBank/DDBJ databases">
        <title>Complete Genome Sequences of 2 Bosea sp. soil isolates.</title>
        <authorList>
            <person name="Alvarez Arevalo M."/>
            <person name="Sterndorff E.B."/>
            <person name="Faurdal D."/>
            <person name="Joergensen T.S."/>
            <person name="Weber T."/>
        </authorList>
    </citation>
    <scope>NUCLEOTIDE SEQUENCE</scope>
    <source>
        <strain evidence="6">NBC_00436</strain>
    </source>
</reference>
<evidence type="ECO:0000256" key="1">
    <source>
        <dbReference type="ARBA" id="ARBA00023015"/>
    </source>
</evidence>
<dbReference type="GO" id="GO:0003700">
    <property type="term" value="F:DNA-binding transcription factor activity"/>
    <property type="evidence" value="ECO:0007669"/>
    <property type="project" value="InterPro"/>
</dbReference>
<evidence type="ECO:0000259" key="5">
    <source>
        <dbReference type="PROSITE" id="PS51464"/>
    </source>
</evidence>
<proteinExistence type="predicted"/>
<dbReference type="PANTHER" id="PTHR30514">
    <property type="entry name" value="GLUCOKINASE"/>
    <property type="match status" value="1"/>
</dbReference>
<keyword evidence="2" id="KW-0238">DNA-binding</keyword>
<dbReference type="SUPFAM" id="SSF46689">
    <property type="entry name" value="Homeodomain-like"/>
    <property type="match status" value="1"/>
</dbReference>
<dbReference type="GO" id="GO:0097367">
    <property type="term" value="F:carbohydrate derivative binding"/>
    <property type="evidence" value="ECO:0007669"/>
    <property type="project" value="InterPro"/>
</dbReference>
<dbReference type="GO" id="GO:1901135">
    <property type="term" value="P:carbohydrate derivative metabolic process"/>
    <property type="evidence" value="ECO:0007669"/>
    <property type="project" value="InterPro"/>
</dbReference>
<dbReference type="InterPro" id="IPR046348">
    <property type="entry name" value="SIS_dom_sf"/>
</dbReference>
<dbReference type="Pfam" id="PF01418">
    <property type="entry name" value="HTH_6"/>
    <property type="match status" value="1"/>
</dbReference>
<evidence type="ECO:0000256" key="3">
    <source>
        <dbReference type="ARBA" id="ARBA00023163"/>
    </source>
</evidence>
<gene>
    <name evidence="6" type="ORF">NWE54_23845</name>
</gene>
<sequence length="279" mass="30192">MNLTEIIAARRDELTESDRRLVEVLLANRTAGSFLPSHKVAEQAGVHASTAGRLARKLGFASYREMRGALQDTVVADLDASLRVRRRLDRVRGDSLLGSVVEGEIRALGALVSQISDADIIAAAEMLRQAGRILVAGEGHASSLAELFVRRLVRSGYRATAIAHADWQAADQLLGLAAGDVVIALIFRHESPTMTRLVACAREIGARTLLITDRRTGVPACDIQLIAARGEQGEFHSLTVPMAICNTLILELSRTDDGRSLETLAKVETLQRIFRGKPG</sequence>
<dbReference type="PANTHER" id="PTHR30514:SF18">
    <property type="entry name" value="RPIR-FAMILY TRANSCRIPTIONAL REGULATOR"/>
    <property type="match status" value="1"/>
</dbReference>
<dbReference type="Gene3D" id="3.40.50.10490">
    <property type="entry name" value="Glucose-6-phosphate isomerase like protein, domain 1"/>
    <property type="match status" value="1"/>
</dbReference>
<dbReference type="Gene3D" id="1.10.10.10">
    <property type="entry name" value="Winged helix-like DNA-binding domain superfamily/Winged helix DNA-binding domain"/>
    <property type="match status" value="1"/>
</dbReference>
<feature type="domain" description="SIS" evidence="5">
    <location>
        <begin position="123"/>
        <end position="258"/>
    </location>
</feature>
<dbReference type="InterPro" id="IPR036388">
    <property type="entry name" value="WH-like_DNA-bd_sf"/>
</dbReference>
<dbReference type="PROSITE" id="PS51464">
    <property type="entry name" value="SIS"/>
    <property type="match status" value="1"/>
</dbReference>
<dbReference type="SUPFAM" id="SSF53697">
    <property type="entry name" value="SIS domain"/>
    <property type="match status" value="1"/>
</dbReference>
<dbReference type="InterPro" id="IPR000281">
    <property type="entry name" value="HTH_RpiR"/>
</dbReference>
<dbReference type="EMBL" id="CP102774">
    <property type="protein sequence ID" value="UZF86753.1"/>
    <property type="molecule type" value="Genomic_DNA"/>
</dbReference>
<evidence type="ECO:0000313" key="6">
    <source>
        <dbReference type="EMBL" id="UZF86753.1"/>
    </source>
</evidence>
<dbReference type="InterPro" id="IPR001347">
    <property type="entry name" value="SIS_dom"/>
</dbReference>
<protein>
    <submittedName>
        <fullName evidence="6">MurR/RpiR family transcriptional regulator</fullName>
    </submittedName>
</protein>
<evidence type="ECO:0000259" key="4">
    <source>
        <dbReference type="PROSITE" id="PS51071"/>
    </source>
</evidence>
<keyword evidence="3" id="KW-0804">Transcription</keyword>
<dbReference type="PROSITE" id="PS51071">
    <property type="entry name" value="HTH_RPIR"/>
    <property type="match status" value="1"/>
</dbReference>
<evidence type="ECO:0000256" key="2">
    <source>
        <dbReference type="ARBA" id="ARBA00023125"/>
    </source>
</evidence>
<organism evidence="6">
    <name type="scientific">Bosea sp. NBC_00436</name>
    <dbReference type="NCBI Taxonomy" id="2969620"/>
    <lineage>
        <taxon>Bacteria</taxon>
        <taxon>Pseudomonadati</taxon>
        <taxon>Pseudomonadota</taxon>
        <taxon>Alphaproteobacteria</taxon>
        <taxon>Hyphomicrobiales</taxon>
        <taxon>Boseaceae</taxon>
        <taxon>Bosea</taxon>
    </lineage>
</organism>
<dbReference type="Pfam" id="PF01380">
    <property type="entry name" value="SIS"/>
    <property type="match status" value="1"/>
</dbReference>
<dbReference type="InterPro" id="IPR047640">
    <property type="entry name" value="RpiR-like"/>
</dbReference>
<dbReference type="InterPro" id="IPR035472">
    <property type="entry name" value="RpiR-like_SIS"/>
</dbReference>
<dbReference type="CDD" id="cd05013">
    <property type="entry name" value="SIS_RpiR"/>
    <property type="match status" value="1"/>
</dbReference>
<dbReference type="AlphaFoldDB" id="A0A9E7ZKY3"/>